<keyword evidence="1" id="KW-0378">Hydrolase</keyword>
<sequence length="69" mass="7463">AGAQISGQFVTIQTSPDYAKLTGIDAIVAPSTIKGILLFCGPYNMPALAKMETSKEVQDFMRTTGWAYF</sequence>
<name>A0A9X9F0Q3_BACCE</name>
<proteinExistence type="predicted"/>
<reference evidence="1 2" key="1">
    <citation type="journal article" date="2019" name="Environ. Microbiol.">
        <title>An active ?-lactamase is a part of an orchestrated cell wall stress resistance network of Bacillus subtilis and related rhizosphere species.</title>
        <authorList>
            <person name="Bucher T."/>
            <person name="Keren-Paz A."/>
            <person name="Hausser J."/>
            <person name="Olender T."/>
            <person name="Cytryn E."/>
            <person name="Kolodkin-Gal I."/>
        </authorList>
    </citation>
    <scope>NUCLEOTIDE SEQUENCE [LARGE SCALE GENOMIC DNA]</scope>
    <source>
        <strain evidence="1 2">I32</strain>
    </source>
</reference>
<dbReference type="EMBL" id="SZOH01005289">
    <property type="protein sequence ID" value="TKI80138.1"/>
    <property type="molecule type" value="Genomic_DNA"/>
</dbReference>
<comment type="caution">
    <text evidence="1">The sequence shown here is derived from an EMBL/GenBank/DDBJ whole genome shotgun (WGS) entry which is preliminary data.</text>
</comment>
<feature type="non-terminal residue" evidence="1">
    <location>
        <position position="1"/>
    </location>
</feature>
<evidence type="ECO:0000313" key="2">
    <source>
        <dbReference type="Proteomes" id="UP000308444"/>
    </source>
</evidence>
<evidence type="ECO:0000313" key="1">
    <source>
        <dbReference type="EMBL" id="TKI80138.1"/>
    </source>
</evidence>
<gene>
    <name evidence="1" type="ORF">FC695_44070</name>
</gene>
<protein>
    <submittedName>
        <fullName evidence="1">Alpha/beta hydrolase</fullName>
    </submittedName>
</protein>
<accession>A0A9X9F0Q3</accession>
<dbReference type="AlphaFoldDB" id="A0A9X9F0Q3"/>
<dbReference type="Proteomes" id="UP000308444">
    <property type="component" value="Unassembled WGS sequence"/>
</dbReference>
<feature type="non-terminal residue" evidence="1">
    <location>
        <position position="69"/>
    </location>
</feature>
<organism evidence="1 2">
    <name type="scientific">Bacillus cereus</name>
    <dbReference type="NCBI Taxonomy" id="1396"/>
    <lineage>
        <taxon>Bacteria</taxon>
        <taxon>Bacillati</taxon>
        <taxon>Bacillota</taxon>
        <taxon>Bacilli</taxon>
        <taxon>Bacillales</taxon>
        <taxon>Bacillaceae</taxon>
        <taxon>Bacillus</taxon>
        <taxon>Bacillus cereus group</taxon>
    </lineage>
</organism>
<dbReference type="GO" id="GO:0016787">
    <property type="term" value="F:hydrolase activity"/>
    <property type="evidence" value="ECO:0007669"/>
    <property type="project" value="UniProtKB-KW"/>
</dbReference>